<dbReference type="Proteomes" id="UP000657918">
    <property type="component" value="Unassembled WGS sequence"/>
</dbReference>
<proteinExistence type="predicted"/>
<sequence length="429" mass="47561">MSCPLPVKISKTTLRGRDPNSTPCACRTWLASSGSDTTAKFFEPSLSRKTGPYVCDIEARRRWFRSLPTWSQLPNIGYETGPGGRLLVEDLVKMELNKWTISGSRGRMTGMGIGEKYVDKLGHASFMHETNATARRVKHTDFATNEAMFRRRDGWKWIEFGLRSYFDGNPQHNSLGKDDIRTDENIELATEAAREATVLLKNENGALPLSYDKIKTLAVAGPSANATDAMIGSYAEYAEVDYQMGCHDVACKNETFIFPAMQAAEKADATVIIVGMDLSIEDEGRDRADLLLPGCFIVLAASIFQEAVHVKLGRRQCCRDLGYKYDSYKPHCPAIRVDDIVCNYQFEVEVQNVGSIDGSEVVIIYSKPAKGIAATYLEQVIGFKRVFVPAGGVEKVNVVDYNAYRVLPSGAHTIMLGDDMISFPLESKD</sequence>
<dbReference type="GO" id="GO:0045493">
    <property type="term" value="P:xylan catabolic process"/>
    <property type="evidence" value="ECO:0007669"/>
    <property type="project" value="InterPro"/>
</dbReference>
<evidence type="ECO:0000259" key="3">
    <source>
        <dbReference type="Pfam" id="PF01915"/>
    </source>
</evidence>
<gene>
    <name evidence="4" type="ORF">SADUNF_Sadunf18G0111800</name>
</gene>
<protein>
    <recommendedName>
        <fullName evidence="3">Glycoside hydrolase family 3 C-terminal domain-containing protein</fullName>
    </recommendedName>
</protein>
<dbReference type="GO" id="GO:0009044">
    <property type="term" value="F:xylan 1,4-beta-xylosidase activity"/>
    <property type="evidence" value="ECO:0007669"/>
    <property type="project" value="InterPro"/>
</dbReference>
<keyword evidence="2" id="KW-0326">Glycosidase</keyword>
<reference evidence="4 5" key="1">
    <citation type="submission" date="2020-10" db="EMBL/GenBank/DDBJ databases">
        <title>Plant Genome Project.</title>
        <authorList>
            <person name="Zhang R.-G."/>
        </authorList>
    </citation>
    <scope>NUCLEOTIDE SEQUENCE [LARGE SCALE GENOMIC DNA]</scope>
    <source>
        <strain evidence="4">FAFU-HL-1</strain>
        <tissue evidence="4">Leaf</tissue>
    </source>
</reference>
<evidence type="ECO:0000313" key="4">
    <source>
        <dbReference type="EMBL" id="KAF9662990.1"/>
    </source>
</evidence>
<dbReference type="GO" id="GO:0031222">
    <property type="term" value="P:arabinan catabolic process"/>
    <property type="evidence" value="ECO:0007669"/>
    <property type="project" value="TreeGrafter"/>
</dbReference>
<dbReference type="Gene3D" id="3.40.50.1700">
    <property type="entry name" value="Glycoside hydrolase family 3 C-terminal domain"/>
    <property type="match status" value="1"/>
</dbReference>
<accession>A0A835ME96</accession>
<dbReference type="InterPro" id="IPR002772">
    <property type="entry name" value="Glyco_hydro_3_C"/>
</dbReference>
<keyword evidence="1" id="KW-0378">Hydrolase</keyword>
<dbReference type="GO" id="GO:0046556">
    <property type="term" value="F:alpha-L-arabinofuranosidase activity"/>
    <property type="evidence" value="ECO:0007669"/>
    <property type="project" value="TreeGrafter"/>
</dbReference>
<evidence type="ECO:0000256" key="2">
    <source>
        <dbReference type="ARBA" id="ARBA00023295"/>
    </source>
</evidence>
<evidence type="ECO:0000256" key="1">
    <source>
        <dbReference type="ARBA" id="ARBA00022801"/>
    </source>
</evidence>
<comment type="caution">
    <text evidence="4">The sequence shown here is derived from an EMBL/GenBank/DDBJ whole genome shotgun (WGS) entry which is preliminary data.</text>
</comment>
<name>A0A835ME96_9ROSI</name>
<evidence type="ECO:0000313" key="5">
    <source>
        <dbReference type="Proteomes" id="UP000657918"/>
    </source>
</evidence>
<dbReference type="PANTHER" id="PTHR42721:SF11">
    <property type="entry name" value="BETA-D-XYLOSIDASE 5-RELATED"/>
    <property type="match status" value="1"/>
</dbReference>
<organism evidence="4 5">
    <name type="scientific">Salix dunnii</name>
    <dbReference type="NCBI Taxonomy" id="1413687"/>
    <lineage>
        <taxon>Eukaryota</taxon>
        <taxon>Viridiplantae</taxon>
        <taxon>Streptophyta</taxon>
        <taxon>Embryophyta</taxon>
        <taxon>Tracheophyta</taxon>
        <taxon>Spermatophyta</taxon>
        <taxon>Magnoliopsida</taxon>
        <taxon>eudicotyledons</taxon>
        <taxon>Gunneridae</taxon>
        <taxon>Pentapetalae</taxon>
        <taxon>rosids</taxon>
        <taxon>fabids</taxon>
        <taxon>Malpighiales</taxon>
        <taxon>Salicaceae</taxon>
        <taxon>Saliceae</taxon>
        <taxon>Salix</taxon>
    </lineage>
</organism>
<dbReference type="EMBL" id="JADGMS010000018">
    <property type="protein sequence ID" value="KAF9662990.1"/>
    <property type="molecule type" value="Genomic_DNA"/>
</dbReference>
<dbReference type="SUPFAM" id="SSF52279">
    <property type="entry name" value="Beta-D-glucan exohydrolase, C-terminal domain"/>
    <property type="match status" value="1"/>
</dbReference>
<dbReference type="InterPro" id="IPR013783">
    <property type="entry name" value="Ig-like_fold"/>
</dbReference>
<dbReference type="AlphaFoldDB" id="A0A835ME96"/>
<dbReference type="PANTHER" id="PTHR42721">
    <property type="entry name" value="SUGAR HYDROLASE-RELATED"/>
    <property type="match status" value="1"/>
</dbReference>
<dbReference type="Pfam" id="PF01915">
    <property type="entry name" value="Glyco_hydro_3_C"/>
    <property type="match status" value="1"/>
</dbReference>
<keyword evidence="5" id="KW-1185">Reference proteome</keyword>
<dbReference type="Gene3D" id="2.60.40.10">
    <property type="entry name" value="Immunoglobulins"/>
    <property type="match status" value="1"/>
</dbReference>
<dbReference type="InterPro" id="IPR044993">
    <property type="entry name" value="BXL"/>
</dbReference>
<dbReference type="InterPro" id="IPR036881">
    <property type="entry name" value="Glyco_hydro_3_C_sf"/>
</dbReference>
<feature type="domain" description="Glycoside hydrolase family 3 C-terminal" evidence="3">
    <location>
        <begin position="197"/>
        <end position="295"/>
    </location>
</feature>